<evidence type="ECO:0000256" key="1">
    <source>
        <dbReference type="SAM" id="SignalP"/>
    </source>
</evidence>
<feature type="chain" id="PRO_5003841542" description="Peptidase S1 domain-containing protein" evidence="1">
    <location>
        <begin position="32"/>
        <end position="258"/>
    </location>
</feature>
<evidence type="ECO:0000313" key="4">
    <source>
        <dbReference type="Proteomes" id="UP000006078"/>
    </source>
</evidence>
<dbReference type="InterPro" id="IPR043504">
    <property type="entry name" value="Peptidase_S1_PA_chymotrypsin"/>
</dbReference>
<dbReference type="RefSeq" id="WP_004600754.1">
    <property type="nucleotide sequence ID" value="NZ_HF541866.1"/>
</dbReference>
<dbReference type="InterPro" id="IPR009003">
    <property type="entry name" value="Peptidase_S1_PA"/>
</dbReference>
<dbReference type="OrthoDB" id="9815928at2"/>
<dbReference type="eggNOG" id="COG3591">
    <property type="taxonomic scope" value="Bacteria"/>
</dbReference>
<dbReference type="GO" id="GO:0006508">
    <property type="term" value="P:proteolysis"/>
    <property type="evidence" value="ECO:0007669"/>
    <property type="project" value="InterPro"/>
</dbReference>
<dbReference type="GO" id="GO:0004252">
    <property type="term" value="F:serine-type endopeptidase activity"/>
    <property type="evidence" value="ECO:0007669"/>
    <property type="project" value="InterPro"/>
</dbReference>
<keyword evidence="1" id="KW-0732">Signal</keyword>
<reference evidence="3 4" key="1">
    <citation type="submission" date="2012-08" db="EMBL/GenBank/DDBJ databases">
        <title>The Genome Sequence of Turicella otitidis ATCC 51513.</title>
        <authorList>
            <consortium name="The Broad Institute Genome Sequencing Platform"/>
            <person name="Earl A."/>
            <person name="Ward D."/>
            <person name="Feldgarden M."/>
            <person name="Gevers D."/>
            <person name="Huys G."/>
            <person name="Walker B."/>
            <person name="Young S.K."/>
            <person name="Zeng Q."/>
            <person name="Gargeya S."/>
            <person name="Fitzgerald M."/>
            <person name="Haas B."/>
            <person name="Abouelleil A."/>
            <person name="Alvarado L."/>
            <person name="Arachchi H.M."/>
            <person name="Berlin A.M."/>
            <person name="Chapman S.B."/>
            <person name="Goldberg J."/>
            <person name="Griggs A."/>
            <person name="Gujja S."/>
            <person name="Hansen M."/>
            <person name="Howarth C."/>
            <person name="Imamovic A."/>
            <person name="Larimer J."/>
            <person name="McCowen C."/>
            <person name="Montmayeur A."/>
            <person name="Murphy C."/>
            <person name="Neiman D."/>
            <person name="Pearson M."/>
            <person name="Priest M."/>
            <person name="Roberts A."/>
            <person name="Saif S."/>
            <person name="Shea T."/>
            <person name="Sisk P."/>
            <person name="Sykes S."/>
            <person name="Wortman J."/>
            <person name="Nusbaum C."/>
            <person name="Birren B."/>
        </authorList>
    </citation>
    <scope>NUCLEOTIDE SEQUENCE [LARGE SCALE GENOMIC DNA]</scope>
    <source>
        <strain evidence="3 4">ATCC 51513</strain>
    </source>
</reference>
<dbReference type="EMBL" id="AHAE01000039">
    <property type="protein sequence ID" value="EJZ82191.1"/>
    <property type="molecule type" value="Genomic_DNA"/>
</dbReference>
<dbReference type="InterPro" id="IPR001254">
    <property type="entry name" value="Trypsin_dom"/>
</dbReference>
<keyword evidence="4" id="KW-1185">Reference proteome</keyword>
<dbReference type="Pfam" id="PF00089">
    <property type="entry name" value="Trypsin"/>
    <property type="match status" value="1"/>
</dbReference>
<dbReference type="SUPFAM" id="SSF50494">
    <property type="entry name" value="Trypsin-like serine proteases"/>
    <property type="match status" value="1"/>
</dbReference>
<protein>
    <recommendedName>
        <fullName evidence="2">Peptidase S1 domain-containing protein</fullName>
    </recommendedName>
</protein>
<dbReference type="PATRIC" id="fig|883169.3.peg.830"/>
<dbReference type="SMART" id="SM00020">
    <property type="entry name" value="Tryp_SPc"/>
    <property type="match status" value="1"/>
</dbReference>
<name>K0YFN4_9CORY</name>
<dbReference type="Proteomes" id="UP000006078">
    <property type="component" value="Unassembled WGS sequence"/>
</dbReference>
<dbReference type="PROSITE" id="PS50240">
    <property type="entry name" value="TRYPSIN_DOM"/>
    <property type="match status" value="1"/>
</dbReference>
<dbReference type="InterPro" id="IPR001314">
    <property type="entry name" value="Peptidase_S1A"/>
</dbReference>
<evidence type="ECO:0000259" key="2">
    <source>
        <dbReference type="PROSITE" id="PS50240"/>
    </source>
</evidence>
<organism evidence="3 4">
    <name type="scientific">Corynebacterium otitidis ATCC 51513</name>
    <dbReference type="NCBI Taxonomy" id="883169"/>
    <lineage>
        <taxon>Bacteria</taxon>
        <taxon>Bacillati</taxon>
        <taxon>Actinomycetota</taxon>
        <taxon>Actinomycetes</taxon>
        <taxon>Mycobacteriales</taxon>
        <taxon>Corynebacteriaceae</taxon>
        <taxon>Corynebacterium</taxon>
    </lineage>
</organism>
<sequence>MTAFLPRPARLPLTLAAADALLAGTAPHALALESGTPVEAGDAEADRVVSLQITNDGDPDGDCTGTAVAPRWVVTARHCVEGFDKPSGSVRLGQGDDSRRVDIDHWELAPEGDIAAVHVTEDLGLKDYPGLAEETPKETQGRFYGWSPDGAAGTERPVAAAAEAKGPSPLALFEAEEGLDVKVGDGASLQPGDSGGPLFVDGKVAAVLSAGLSAEPEGGDAPEDGAAAMAPLAPQREWLEKTIAADPEPAAASGVLDA</sequence>
<accession>K0YFN4</accession>
<gene>
    <name evidence="3" type="ORF">HMPREF9719_00864</name>
</gene>
<dbReference type="Gene3D" id="2.40.10.10">
    <property type="entry name" value="Trypsin-like serine proteases"/>
    <property type="match status" value="1"/>
</dbReference>
<dbReference type="HOGENOM" id="CLU_076005_0_0_11"/>
<evidence type="ECO:0000313" key="3">
    <source>
        <dbReference type="EMBL" id="EJZ82191.1"/>
    </source>
</evidence>
<feature type="signal peptide" evidence="1">
    <location>
        <begin position="1"/>
        <end position="31"/>
    </location>
</feature>
<dbReference type="PRINTS" id="PR00722">
    <property type="entry name" value="CHYMOTRYPSIN"/>
</dbReference>
<dbReference type="AlphaFoldDB" id="K0YFN4"/>
<feature type="domain" description="Peptidase S1" evidence="2">
    <location>
        <begin position="32"/>
        <end position="244"/>
    </location>
</feature>
<comment type="caution">
    <text evidence="3">The sequence shown here is derived from an EMBL/GenBank/DDBJ whole genome shotgun (WGS) entry which is preliminary data.</text>
</comment>
<proteinExistence type="predicted"/>